<dbReference type="NCBIfam" id="NF033857">
    <property type="entry name" value="BPSL0067_fam"/>
    <property type="match status" value="1"/>
</dbReference>
<evidence type="ECO:0008006" key="3">
    <source>
        <dbReference type="Google" id="ProtNLM"/>
    </source>
</evidence>
<dbReference type="EMBL" id="JABSTR010000005">
    <property type="protein sequence ID" value="KAH9371511.1"/>
    <property type="molecule type" value="Genomic_DNA"/>
</dbReference>
<evidence type="ECO:0000313" key="2">
    <source>
        <dbReference type="Proteomes" id="UP000821853"/>
    </source>
</evidence>
<evidence type="ECO:0000313" key="1">
    <source>
        <dbReference type="EMBL" id="KAH9371511.1"/>
    </source>
</evidence>
<reference evidence="1 2" key="1">
    <citation type="journal article" date="2020" name="Cell">
        <title>Large-Scale Comparative Analyses of Tick Genomes Elucidate Their Genetic Diversity and Vector Capacities.</title>
        <authorList>
            <consortium name="Tick Genome and Microbiome Consortium (TIGMIC)"/>
            <person name="Jia N."/>
            <person name="Wang J."/>
            <person name="Shi W."/>
            <person name="Du L."/>
            <person name="Sun Y."/>
            <person name="Zhan W."/>
            <person name="Jiang J.F."/>
            <person name="Wang Q."/>
            <person name="Zhang B."/>
            <person name="Ji P."/>
            <person name="Bell-Sakyi L."/>
            <person name="Cui X.M."/>
            <person name="Yuan T.T."/>
            <person name="Jiang B.G."/>
            <person name="Yang W.F."/>
            <person name="Lam T.T."/>
            <person name="Chang Q.C."/>
            <person name="Ding S.J."/>
            <person name="Wang X.J."/>
            <person name="Zhu J.G."/>
            <person name="Ruan X.D."/>
            <person name="Zhao L."/>
            <person name="Wei J.T."/>
            <person name="Ye R.Z."/>
            <person name="Que T.C."/>
            <person name="Du C.H."/>
            <person name="Zhou Y.H."/>
            <person name="Cheng J.X."/>
            <person name="Dai P.F."/>
            <person name="Guo W.B."/>
            <person name="Han X.H."/>
            <person name="Huang E.J."/>
            <person name="Li L.F."/>
            <person name="Wei W."/>
            <person name="Gao Y.C."/>
            <person name="Liu J.Z."/>
            <person name="Shao H.Z."/>
            <person name="Wang X."/>
            <person name="Wang C.C."/>
            <person name="Yang T.C."/>
            <person name="Huo Q.B."/>
            <person name="Li W."/>
            <person name="Chen H.Y."/>
            <person name="Chen S.E."/>
            <person name="Zhou L.G."/>
            <person name="Ni X.B."/>
            <person name="Tian J.H."/>
            <person name="Sheng Y."/>
            <person name="Liu T."/>
            <person name="Pan Y.S."/>
            <person name="Xia L.Y."/>
            <person name="Li J."/>
            <person name="Zhao F."/>
            <person name="Cao W.C."/>
        </authorList>
    </citation>
    <scope>NUCLEOTIDE SEQUENCE [LARGE SCALE GENOMIC DNA]</scope>
    <source>
        <strain evidence="1">HaeL-2018</strain>
    </source>
</reference>
<dbReference type="AlphaFoldDB" id="A0A9J6G9J4"/>
<dbReference type="InterPro" id="IPR047746">
    <property type="entry name" value="Dae2/Tae2-like"/>
</dbReference>
<accession>A0A9J6G9J4</accession>
<protein>
    <recommendedName>
        <fullName evidence="3">BPSL0067 family protein</fullName>
    </recommendedName>
</protein>
<proteinExistence type="predicted"/>
<organism evidence="1 2">
    <name type="scientific">Haemaphysalis longicornis</name>
    <name type="common">Bush tick</name>
    <dbReference type="NCBI Taxonomy" id="44386"/>
    <lineage>
        <taxon>Eukaryota</taxon>
        <taxon>Metazoa</taxon>
        <taxon>Ecdysozoa</taxon>
        <taxon>Arthropoda</taxon>
        <taxon>Chelicerata</taxon>
        <taxon>Arachnida</taxon>
        <taxon>Acari</taxon>
        <taxon>Parasitiformes</taxon>
        <taxon>Ixodida</taxon>
        <taxon>Ixodoidea</taxon>
        <taxon>Ixodidae</taxon>
        <taxon>Haemaphysalinae</taxon>
        <taxon>Haemaphysalis</taxon>
    </lineage>
</organism>
<comment type="caution">
    <text evidence="1">The sequence shown here is derived from an EMBL/GenBank/DDBJ whole genome shotgun (WGS) entry which is preliminary data.</text>
</comment>
<name>A0A9J6G9J4_HAELO</name>
<sequence>MTNHVGEWTFGEDKYECTALVKENCTDLKNYTTQAWRPGVRVEENCGIQPFTAIATFYNGRYPPPPRRDGHAAIFHTCSENGIWVYDQNINKRIGRTHFRFNDGSYPAKNASNYYVITL</sequence>
<dbReference type="VEuPathDB" id="VectorBase:HLOH_063347"/>
<dbReference type="OrthoDB" id="6099290at2759"/>
<gene>
    <name evidence="1" type="ORF">HPB48_017506</name>
</gene>
<keyword evidence="2" id="KW-1185">Reference proteome</keyword>
<dbReference type="Proteomes" id="UP000821853">
    <property type="component" value="Chromosome 3"/>
</dbReference>